<dbReference type="EMBL" id="JAUHJS010000004">
    <property type="protein sequence ID" value="MDN4165632.1"/>
    <property type="molecule type" value="Genomic_DNA"/>
</dbReference>
<dbReference type="Gene3D" id="1.10.10.60">
    <property type="entry name" value="Homeodomain-like"/>
    <property type="match status" value="1"/>
</dbReference>
<organism evidence="2 3">
    <name type="scientific">Shiella aurantiaca</name>
    <dbReference type="NCBI Taxonomy" id="3058365"/>
    <lineage>
        <taxon>Bacteria</taxon>
        <taxon>Pseudomonadati</taxon>
        <taxon>Bacteroidota</taxon>
        <taxon>Cytophagia</taxon>
        <taxon>Cytophagales</taxon>
        <taxon>Shiellaceae</taxon>
        <taxon>Shiella</taxon>
    </lineage>
</organism>
<feature type="domain" description="DUF6597" evidence="1">
    <location>
        <begin position="9"/>
        <end position="115"/>
    </location>
</feature>
<protein>
    <submittedName>
        <fullName evidence="2">AraC family transcriptional regulator</fullName>
    </submittedName>
</protein>
<reference evidence="2" key="1">
    <citation type="submission" date="2023-06" db="EMBL/GenBank/DDBJ databases">
        <title>Cytophagales bacterium Strain LB-30, isolated from soil.</title>
        <authorList>
            <person name="Liu B."/>
        </authorList>
    </citation>
    <scope>NUCLEOTIDE SEQUENCE</scope>
    <source>
        <strain evidence="2">LB-30</strain>
    </source>
</reference>
<accession>A0ABT8F5B5</accession>
<evidence type="ECO:0000313" key="2">
    <source>
        <dbReference type="EMBL" id="MDN4165632.1"/>
    </source>
</evidence>
<proteinExistence type="predicted"/>
<dbReference type="Proteomes" id="UP001168552">
    <property type="component" value="Unassembled WGS sequence"/>
</dbReference>
<name>A0ABT8F5B5_9BACT</name>
<keyword evidence="3" id="KW-1185">Reference proteome</keyword>
<evidence type="ECO:0000313" key="3">
    <source>
        <dbReference type="Proteomes" id="UP001168552"/>
    </source>
</evidence>
<dbReference type="Pfam" id="PF20240">
    <property type="entry name" value="DUF6597"/>
    <property type="match status" value="1"/>
</dbReference>
<dbReference type="RefSeq" id="WP_320004162.1">
    <property type="nucleotide sequence ID" value="NZ_JAUHJS010000004.1"/>
</dbReference>
<comment type="caution">
    <text evidence="2">The sequence shown here is derived from an EMBL/GenBank/DDBJ whole genome shotgun (WGS) entry which is preliminary data.</text>
</comment>
<sequence>MDRLNDLTKEHKPSQKVKPLVEFLWHTHNTGEKLMGRVLPVPFAELVLVRQGRFDLFDVQGNCLNQNRKQWIAGIQTEARYCVLYPDTEMIGLAFSPCGLSAFYPQPVKNLVNRYESDTSALEVFSPLFSFFQNHDLPNTHWEDLLLSLPQKSIPSHIQDSCERLLRQNLSVKELATQFRISEKSLIQGFNRHVGLSPLRYKKLLSFEKALRAEDFPYYDQSHAIRAYQTLGGLTPAKYSKEVKSGKVHPRYPHFMEER</sequence>
<gene>
    <name evidence="2" type="ORF">QWY31_08970</name>
</gene>
<evidence type="ECO:0000259" key="1">
    <source>
        <dbReference type="Pfam" id="PF20240"/>
    </source>
</evidence>
<dbReference type="InterPro" id="IPR046532">
    <property type="entry name" value="DUF6597"/>
</dbReference>